<feature type="signal peptide" evidence="1">
    <location>
        <begin position="1"/>
        <end position="26"/>
    </location>
</feature>
<name>A0A1I4FPF8_9PROT</name>
<gene>
    <name evidence="2" type="ORF">SAMN05216302_104016</name>
</gene>
<evidence type="ECO:0000313" key="3">
    <source>
        <dbReference type="Proteomes" id="UP000199533"/>
    </source>
</evidence>
<dbReference type="AlphaFoldDB" id="A0A1I4FPF8"/>
<dbReference type="RefSeq" id="WP_090702601.1">
    <property type="nucleotide sequence ID" value="NZ_FOSP01000040.1"/>
</dbReference>
<sequence>MFLLIKTQIFTLVGALFFGFATTSEAAQQLDIRPYEAPDECNPDISQIRVTVNGVSYGGMLTVGLYDDPNHFLIKQGRKRHVRVPATDAQHTVCFNLDQHGTYAVSAYHDKNADRKLKRHRNLFPGEPFGLSNNPKPVMGFPKFSDSAFTTEGLGTDIIINLRQP</sequence>
<accession>A0A1I4FPF8</accession>
<dbReference type="EMBL" id="FOSP01000040">
    <property type="protein sequence ID" value="SFL19453.1"/>
    <property type="molecule type" value="Genomic_DNA"/>
</dbReference>
<feature type="chain" id="PRO_5011453318" evidence="1">
    <location>
        <begin position="27"/>
        <end position="165"/>
    </location>
</feature>
<keyword evidence="3" id="KW-1185">Reference proteome</keyword>
<dbReference type="Proteomes" id="UP000199533">
    <property type="component" value="Unassembled WGS sequence"/>
</dbReference>
<keyword evidence="1" id="KW-0732">Signal</keyword>
<dbReference type="STRING" id="52441.SAMN05216302_104016"/>
<dbReference type="OrthoDB" id="9788332at2"/>
<protein>
    <submittedName>
        <fullName evidence="2">Uncharacterized conserved protein, DUF2141 family</fullName>
    </submittedName>
</protein>
<proteinExistence type="predicted"/>
<dbReference type="InterPro" id="IPR018673">
    <property type="entry name" value="DUF2141"/>
</dbReference>
<evidence type="ECO:0000256" key="1">
    <source>
        <dbReference type="SAM" id="SignalP"/>
    </source>
</evidence>
<dbReference type="Pfam" id="PF09912">
    <property type="entry name" value="DUF2141"/>
    <property type="match status" value="1"/>
</dbReference>
<reference evidence="3" key="1">
    <citation type="submission" date="2016-10" db="EMBL/GenBank/DDBJ databases">
        <authorList>
            <person name="Varghese N."/>
            <person name="Submissions S."/>
        </authorList>
    </citation>
    <scope>NUCLEOTIDE SEQUENCE [LARGE SCALE GENOMIC DNA]</scope>
    <source>
        <strain evidence="3">Nm69</strain>
    </source>
</reference>
<organism evidence="2 3">
    <name type="scientific">Nitrosomonas aestuarii</name>
    <dbReference type="NCBI Taxonomy" id="52441"/>
    <lineage>
        <taxon>Bacteria</taxon>
        <taxon>Pseudomonadati</taxon>
        <taxon>Pseudomonadota</taxon>
        <taxon>Betaproteobacteria</taxon>
        <taxon>Nitrosomonadales</taxon>
        <taxon>Nitrosomonadaceae</taxon>
        <taxon>Nitrosomonas</taxon>
    </lineage>
</organism>
<evidence type="ECO:0000313" key="2">
    <source>
        <dbReference type="EMBL" id="SFL19453.1"/>
    </source>
</evidence>